<keyword evidence="12" id="KW-0378">Hydrolase</keyword>
<dbReference type="AlphaFoldDB" id="D1CJ19"/>
<evidence type="ECO:0000256" key="2">
    <source>
        <dbReference type="ARBA" id="ARBA00022679"/>
    </source>
</evidence>
<keyword evidence="7" id="KW-0460">Magnesium</keyword>
<feature type="coiled-coil region" evidence="8">
    <location>
        <begin position="387"/>
        <end position="414"/>
    </location>
</feature>
<feature type="domain" description="Poly A polymerase head" evidence="9">
    <location>
        <begin position="38"/>
        <end position="163"/>
    </location>
</feature>
<dbReference type="Gene3D" id="3.30.460.10">
    <property type="entry name" value="Beta Polymerase, domain 2"/>
    <property type="match status" value="1"/>
</dbReference>
<dbReference type="InterPro" id="IPR006674">
    <property type="entry name" value="HD_domain"/>
</dbReference>
<dbReference type="GO" id="GO:0004810">
    <property type="term" value="F:CCA tRNA nucleotidyltransferase activity"/>
    <property type="evidence" value="ECO:0007669"/>
    <property type="project" value="UniProtKB-EC"/>
</dbReference>
<dbReference type="GO" id="GO:0008033">
    <property type="term" value="P:tRNA processing"/>
    <property type="evidence" value="ECO:0007669"/>
    <property type="project" value="UniProtKB-KW"/>
</dbReference>
<dbReference type="HOGENOM" id="CLU_015961_6_1_0"/>
<dbReference type="EMBL" id="CP001826">
    <property type="protein sequence ID" value="ACZ43739.1"/>
    <property type="molecule type" value="Genomic_DNA"/>
</dbReference>
<dbReference type="SUPFAM" id="SSF81301">
    <property type="entry name" value="Nucleotidyltransferase"/>
    <property type="match status" value="1"/>
</dbReference>
<sequence length="484" mass="55098">MWHKLDLPRSWVLPLLDMQFPEFVYRLHKQFTEAGHELYAVGGCVRDSLLGKEVQELDFATSAHPEEIKRLLAPLRPDSVYTVGERFGTIGAIFGPYRVEITTYRGEWYSPDSRKPEVTFGISLEEDLSRRDFTVNAIAMDIPSGRLIDPFGGVEDLHSKVIRAVGDPDARFRDDPLRLMRAVRFAANLGFKIEPRTAEAIRRHAAQICKISIERVRDELTRMLTGPAPDVAIAALVDLGLMQYIVPEVVELKQVSTGGGKHKDIFIHTLKVVRNTPPDLVIRWAALLHDIAKPRTFGIRDGKVHFDHHETIGAKMAEEILSRLHYDRQTIEAVAKVVRMHTQANSYDPEVWTDGAVRRLVREAGDELEPLLALSQADITSYRRQKVEAGVQRVRELRERIQRLEEEAAIRELRPPLDGNDLMRIFGRGPGPWIKPLKNYLLDLVIDGQLAPDDRQTAERLVREKYQELYGSETLTSTSETRQT</sequence>
<dbReference type="CDD" id="cd05398">
    <property type="entry name" value="NT_ClassII-CCAase"/>
    <property type="match status" value="1"/>
</dbReference>
<evidence type="ECO:0000256" key="7">
    <source>
        <dbReference type="ARBA" id="ARBA00022842"/>
    </source>
</evidence>
<dbReference type="NCBIfam" id="TIGR02692">
    <property type="entry name" value="tRNA_CCA_actino"/>
    <property type="match status" value="1"/>
</dbReference>
<comment type="cofactor">
    <cofactor evidence="1">
        <name>Mg(2+)</name>
        <dbReference type="ChEBI" id="CHEBI:18420"/>
    </cofactor>
</comment>
<keyword evidence="8" id="KW-0175">Coiled coil</keyword>
<organism evidence="12 13">
    <name type="scientific">Thermobaculum terrenum (strain ATCC BAA-798 / CCMEE 7001 / YNP1)</name>
    <dbReference type="NCBI Taxonomy" id="525904"/>
    <lineage>
        <taxon>Bacteria</taxon>
        <taxon>Bacillati</taxon>
        <taxon>Chloroflexota</taxon>
        <taxon>Chloroflexia</taxon>
        <taxon>Candidatus Thermobaculales</taxon>
        <taxon>Candidatus Thermobaculaceae</taxon>
        <taxon>Thermobaculum</taxon>
    </lineage>
</organism>
<dbReference type="PANTHER" id="PTHR46173:SF1">
    <property type="entry name" value="CCA TRNA NUCLEOTIDYLTRANSFERASE 1, MITOCHONDRIAL"/>
    <property type="match status" value="1"/>
</dbReference>
<evidence type="ECO:0000256" key="8">
    <source>
        <dbReference type="SAM" id="Coils"/>
    </source>
</evidence>
<evidence type="ECO:0000256" key="3">
    <source>
        <dbReference type="ARBA" id="ARBA00022694"/>
    </source>
</evidence>
<keyword evidence="3" id="KW-0819">tRNA processing</keyword>
<dbReference type="InterPro" id="IPR006675">
    <property type="entry name" value="HDIG_dom"/>
</dbReference>
<dbReference type="GO" id="GO:0046872">
    <property type="term" value="F:metal ion binding"/>
    <property type="evidence" value="ECO:0007669"/>
    <property type="project" value="UniProtKB-KW"/>
</dbReference>
<dbReference type="Pfam" id="PF01743">
    <property type="entry name" value="PolyA_pol"/>
    <property type="match status" value="1"/>
</dbReference>
<keyword evidence="4 12" id="KW-0548">Nucleotidyltransferase</keyword>
<dbReference type="Gene3D" id="1.10.3090.10">
    <property type="entry name" value="cca-adding enzyme, domain 2"/>
    <property type="match status" value="1"/>
</dbReference>
<dbReference type="Proteomes" id="UP000000323">
    <property type="component" value="Chromosome 2"/>
</dbReference>
<feature type="domain" description="HD" evidence="10">
    <location>
        <begin position="280"/>
        <end position="346"/>
    </location>
</feature>
<dbReference type="Gene3D" id="1.10.246.80">
    <property type="match status" value="1"/>
</dbReference>
<feature type="domain" description="tRNA nucleotidyltransferase/poly(A) polymerase RNA and SrmB- binding" evidence="11">
    <location>
        <begin position="190"/>
        <end position="249"/>
    </location>
</feature>
<evidence type="ECO:0000313" key="13">
    <source>
        <dbReference type="Proteomes" id="UP000000323"/>
    </source>
</evidence>
<dbReference type="InterPro" id="IPR043519">
    <property type="entry name" value="NT_sf"/>
</dbReference>
<evidence type="ECO:0000256" key="1">
    <source>
        <dbReference type="ARBA" id="ARBA00001946"/>
    </source>
</evidence>
<dbReference type="GO" id="GO:0000049">
    <property type="term" value="F:tRNA binding"/>
    <property type="evidence" value="ECO:0007669"/>
    <property type="project" value="TreeGrafter"/>
</dbReference>
<keyword evidence="5" id="KW-0479">Metal-binding</keyword>
<dbReference type="KEGG" id="ttr:Tter_2857"/>
<evidence type="ECO:0000256" key="5">
    <source>
        <dbReference type="ARBA" id="ARBA00022723"/>
    </source>
</evidence>
<dbReference type="PANTHER" id="PTHR46173">
    <property type="entry name" value="CCA TRNA NUCLEOTIDYLTRANSFERASE 1, MITOCHONDRIAL"/>
    <property type="match status" value="1"/>
</dbReference>
<dbReference type="GO" id="GO:0016787">
    <property type="term" value="F:hydrolase activity"/>
    <property type="evidence" value="ECO:0007669"/>
    <property type="project" value="UniProtKB-KW"/>
</dbReference>
<dbReference type="STRING" id="525904.Tter_2857"/>
<keyword evidence="6" id="KW-0547">Nucleotide-binding</keyword>
<keyword evidence="13" id="KW-1185">Reference proteome</keyword>
<dbReference type="SUPFAM" id="SSF81891">
    <property type="entry name" value="Poly A polymerase C-terminal region-like"/>
    <property type="match status" value="1"/>
</dbReference>
<reference evidence="13" key="1">
    <citation type="journal article" date="2010" name="Stand. Genomic Sci.">
        <title>Complete genome sequence of 'Thermobaculum terrenum' type strain (YNP1).</title>
        <authorList>
            <person name="Kiss H."/>
            <person name="Cleland D."/>
            <person name="Lapidus A."/>
            <person name="Lucas S."/>
            <person name="Glavina Del Rio T."/>
            <person name="Nolan M."/>
            <person name="Tice H."/>
            <person name="Han C."/>
            <person name="Goodwin L."/>
            <person name="Pitluck S."/>
            <person name="Liolios K."/>
            <person name="Ivanova N."/>
            <person name="Mavromatis K."/>
            <person name="Ovchinnikova G."/>
            <person name="Pati A."/>
            <person name="Chen A."/>
            <person name="Palaniappan K."/>
            <person name="Land M."/>
            <person name="Hauser L."/>
            <person name="Chang Y."/>
            <person name="Jeffries C."/>
            <person name="Lu M."/>
            <person name="Brettin T."/>
            <person name="Detter J."/>
            <person name="Goker M."/>
            <person name="Tindall B."/>
            <person name="Beck B."/>
            <person name="McDermott T."/>
            <person name="Woyke T."/>
            <person name="Bristow J."/>
            <person name="Eisen J."/>
            <person name="Markowitz V."/>
            <person name="Hugenholtz P."/>
            <person name="Kyrpides N."/>
            <person name="Klenk H."/>
            <person name="Cheng J."/>
        </authorList>
    </citation>
    <scope>NUCLEOTIDE SEQUENCE [LARGE SCALE GENOMIC DNA]</scope>
    <source>
        <strain evidence="13">ATCC BAA-798 / YNP1</strain>
    </source>
</reference>
<evidence type="ECO:0000256" key="6">
    <source>
        <dbReference type="ARBA" id="ARBA00022741"/>
    </source>
</evidence>
<protein>
    <submittedName>
        <fullName evidence="12">Polynucleotide adenylyltransferase/metal dependent phosphohydrolase</fullName>
        <ecNumber evidence="12">2.7.7.72</ecNumber>
    </submittedName>
</protein>
<dbReference type="NCBIfam" id="TIGR00277">
    <property type="entry name" value="HDIG"/>
    <property type="match status" value="1"/>
</dbReference>
<dbReference type="Pfam" id="PF12627">
    <property type="entry name" value="PolyA_pol_RNAbd"/>
    <property type="match status" value="1"/>
</dbReference>
<gene>
    <name evidence="12" type="ordered locus">Tter_2857</name>
</gene>
<dbReference type="Pfam" id="PF01966">
    <property type="entry name" value="HD"/>
    <property type="match status" value="1"/>
</dbReference>
<accession>D1CJ19</accession>
<evidence type="ECO:0000313" key="12">
    <source>
        <dbReference type="EMBL" id="ACZ43739.1"/>
    </source>
</evidence>
<proteinExistence type="predicted"/>
<dbReference type="GO" id="GO:0000166">
    <property type="term" value="F:nucleotide binding"/>
    <property type="evidence" value="ECO:0007669"/>
    <property type="project" value="UniProtKB-KW"/>
</dbReference>
<dbReference type="CDD" id="cd00077">
    <property type="entry name" value="HDc"/>
    <property type="match status" value="1"/>
</dbReference>
<dbReference type="InterPro" id="IPR050264">
    <property type="entry name" value="Bact_CCA-adding_enz_type3_sf"/>
</dbReference>
<dbReference type="EC" id="2.7.7.72" evidence="12"/>
<keyword evidence="2 12" id="KW-0808">Transferase</keyword>
<evidence type="ECO:0000259" key="10">
    <source>
        <dbReference type="Pfam" id="PF01966"/>
    </source>
</evidence>
<evidence type="ECO:0000259" key="9">
    <source>
        <dbReference type="Pfam" id="PF01743"/>
    </source>
</evidence>
<dbReference type="RefSeq" id="WP_012876769.1">
    <property type="nucleotide sequence ID" value="NC_013526.1"/>
</dbReference>
<dbReference type="InterPro" id="IPR014065">
    <property type="entry name" value="tRNA_adenylyltransferase"/>
</dbReference>
<evidence type="ECO:0000259" key="11">
    <source>
        <dbReference type="Pfam" id="PF12627"/>
    </source>
</evidence>
<name>D1CJ19_THET1</name>
<evidence type="ECO:0000256" key="4">
    <source>
        <dbReference type="ARBA" id="ARBA00022695"/>
    </source>
</evidence>
<dbReference type="InterPro" id="IPR002646">
    <property type="entry name" value="PolA_pol_head_dom"/>
</dbReference>
<dbReference type="InterPro" id="IPR003607">
    <property type="entry name" value="HD/PDEase_dom"/>
</dbReference>
<dbReference type="eggNOG" id="COG0617">
    <property type="taxonomic scope" value="Bacteria"/>
</dbReference>
<dbReference type="InterPro" id="IPR032828">
    <property type="entry name" value="PolyA_RNA-bd"/>
</dbReference>